<keyword evidence="1" id="KW-1133">Transmembrane helix</keyword>
<organism evidence="2 3">
    <name type="scientific">Ligilactobacillus ruminis</name>
    <dbReference type="NCBI Taxonomy" id="1623"/>
    <lineage>
        <taxon>Bacteria</taxon>
        <taxon>Bacillati</taxon>
        <taxon>Bacillota</taxon>
        <taxon>Bacilli</taxon>
        <taxon>Lactobacillales</taxon>
        <taxon>Lactobacillaceae</taxon>
        <taxon>Ligilactobacillus</taxon>
    </lineage>
</organism>
<dbReference type="Proteomes" id="UP000035618">
    <property type="component" value="Unassembled WGS sequence"/>
</dbReference>
<name>A0A837IV73_9LACO</name>
<reference evidence="2 3" key="1">
    <citation type="journal article" date="2015" name="BMC Microbiol.">
        <title>Lactobacillus ruminis strains cluster according to their mammalian gut source.</title>
        <authorList>
            <person name="O' Donnell M.M."/>
            <person name="Harris H.M."/>
            <person name="Lynch D.B."/>
            <person name="Ross R.P."/>
            <person name="O'Toole P.W."/>
        </authorList>
    </citation>
    <scope>NUCLEOTIDE SEQUENCE [LARGE SCALE GENOMIC DNA]</scope>
    <source>
        <strain evidence="2 3">ATCC 27780</strain>
    </source>
</reference>
<feature type="transmembrane region" description="Helical" evidence="1">
    <location>
        <begin position="21"/>
        <end position="38"/>
    </location>
</feature>
<gene>
    <name evidence="2" type="ORF">LRB_452</name>
</gene>
<protein>
    <submittedName>
        <fullName evidence="2">Uncharacterized protein</fullName>
    </submittedName>
</protein>
<dbReference type="AlphaFoldDB" id="A0A837IV73"/>
<evidence type="ECO:0000313" key="3">
    <source>
        <dbReference type="Proteomes" id="UP000035618"/>
    </source>
</evidence>
<comment type="caution">
    <text evidence="2">The sequence shown here is derived from an EMBL/GenBank/DDBJ whole genome shotgun (WGS) entry which is preliminary data.</text>
</comment>
<evidence type="ECO:0000256" key="1">
    <source>
        <dbReference type="SAM" id="Phobius"/>
    </source>
</evidence>
<dbReference type="EMBL" id="JHAJ01000022">
    <property type="protein sequence ID" value="KLA47010.1"/>
    <property type="molecule type" value="Genomic_DNA"/>
</dbReference>
<accession>A0A837IV73</accession>
<evidence type="ECO:0000313" key="2">
    <source>
        <dbReference type="EMBL" id="KLA47010.1"/>
    </source>
</evidence>
<sequence>MKDLGRKAKQKELNKVKISRYVAIGAWAAPITVLLEIIKDIVDALINK</sequence>
<proteinExistence type="predicted"/>
<keyword evidence="1" id="KW-0472">Membrane</keyword>
<keyword evidence="1" id="KW-0812">Transmembrane</keyword>